<protein>
    <recommendedName>
        <fullName evidence="1">FCP1 homology domain-containing protein</fullName>
    </recommendedName>
</protein>
<dbReference type="Gene3D" id="3.40.50.1000">
    <property type="entry name" value="HAD superfamily/HAD-like"/>
    <property type="match status" value="1"/>
</dbReference>
<dbReference type="InterPro" id="IPR011948">
    <property type="entry name" value="Dullard_phosphatase"/>
</dbReference>
<evidence type="ECO:0000259" key="1">
    <source>
        <dbReference type="PROSITE" id="PS50969"/>
    </source>
</evidence>
<dbReference type="GeneID" id="114334287"/>
<dbReference type="RefSeq" id="XP_050517199.1">
    <property type="nucleotide sequence ID" value="XM_050661242.1"/>
</dbReference>
<name>A0ABM5L434_DIAVI</name>
<dbReference type="SUPFAM" id="SSF56784">
    <property type="entry name" value="HAD-like"/>
    <property type="match status" value="1"/>
</dbReference>
<proteinExistence type="predicted"/>
<reference evidence="2" key="1">
    <citation type="submission" date="2025-05" db="UniProtKB">
        <authorList>
            <consortium name="EnsemblMetazoa"/>
        </authorList>
    </citation>
    <scope>IDENTIFICATION</scope>
</reference>
<feature type="domain" description="FCP1 homology" evidence="1">
    <location>
        <begin position="55"/>
        <end position="222"/>
    </location>
</feature>
<dbReference type="SMART" id="SM00577">
    <property type="entry name" value="CPDc"/>
    <property type="match status" value="1"/>
</dbReference>
<dbReference type="InterPro" id="IPR050365">
    <property type="entry name" value="TIM50"/>
</dbReference>
<dbReference type="InterPro" id="IPR004274">
    <property type="entry name" value="FCP1_dom"/>
</dbReference>
<accession>A0ABM5L434</accession>
<dbReference type="EnsemblMetazoa" id="XM_050661242.1">
    <property type="protein sequence ID" value="XP_050517199.1"/>
    <property type="gene ID" value="LOC114334287"/>
</dbReference>
<evidence type="ECO:0000313" key="3">
    <source>
        <dbReference type="Proteomes" id="UP001652700"/>
    </source>
</evidence>
<dbReference type="PANTHER" id="PTHR12210">
    <property type="entry name" value="DULLARD PROTEIN PHOSPHATASE"/>
    <property type="match status" value="1"/>
</dbReference>
<evidence type="ECO:0000313" key="2">
    <source>
        <dbReference type="EnsemblMetazoa" id="XP_050517199.1"/>
    </source>
</evidence>
<organism evidence="2 3">
    <name type="scientific">Diabrotica virgifera virgifera</name>
    <name type="common">western corn rootworm</name>
    <dbReference type="NCBI Taxonomy" id="50390"/>
    <lineage>
        <taxon>Eukaryota</taxon>
        <taxon>Metazoa</taxon>
        <taxon>Ecdysozoa</taxon>
        <taxon>Arthropoda</taxon>
        <taxon>Hexapoda</taxon>
        <taxon>Insecta</taxon>
        <taxon>Pterygota</taxon>
        <taxon>Neoptera</taxon>
        <taxon>Endopterygota</taxon>
        <taxon>Coleoptera</taxon>
        <taxon>Polyphaga</taxon>
        <taxon>Cucujiformia</taxon>
        <taxon>Chrysomeloidea</taxon>
        <taxon>Chrysomelidae</taxon>
        <taxon>Galerucinae</taxon>
        <taxon>Diabroticina</taxon>
        <taxon>Diabroticites</taxon>
        <taxon>Diabrotica</taxon>
    </lineage>
</organism>
<dbReference type="Proteomes" id="UP001652700">
    <property type="component" value="Unplaced"/>
</dbReference>
<keyword evidence="3" id="KW-1185">Reference proteome</keyword>
<dbReference type="InterPro" id="IPR023214">
    <property type="entry name" value="HAD_sf"/>
</dbReference>
<sequence>METLRWSFQIVLSISSKMWKYVCFQFRKCTRKILQHQVIRYDIVPLSPLSKHRLSIVKRKILVLDLDETLVHSHHNGVARQIVRPKMPPDFILDIEIERHPVQFFVHKRPHVSYFLDIVSKWYELVIFTASIQAYGTEVADILDAGKGILSRRFYRQHCTQEIGSYTKDLSTVSDDLSSIFIIDNSPGAYRAYPNNAIAIKSWFSDPTDIALLNLLPLLDALRFTSDVRSVLSRNLHLNKLS</sequence>
<dbReference type="NCBIfam" id="TIGR02251">
    <property type="entry name" value="HIF-SF_euk"/>
    <property type="match status" value="1"/>
</dbReference>
<dbReference type="Pfam" id="PF03031">
    <property type="entry name" value="NIF"/>
    <property type="match status" value="1"/>
</dbReference>
<dbReference type="PROSITE" id="PS50969">
    <property type="entry name" value="FCP1"/>
    <property type="match status" value="1"/>
</dbReference>
<dbReference type="CDD" id="cd07521">
    <property type="entry name" value="HAD_FCP1-like"/>
    <property type="match status" value="1"/>
</dbReference>
<dbReference type="InterPro" id="IPR036412">
    <property type="entry name" value="HAD-like_sf"/>
</dbReference>